<evidence type="ECO:0000313" key="6">
    <source>
        <dbReference type="EMBL" id="RFU17713.1"/>
    </source>
</evidence>
<dbReference type="Gene3D" id="3.20.20.80">
    <property type="entry name" value="Glycosidases"/>
    <property type="match status" value="1"/>
</dbReference>
<dbReference type="SUPFAM" id="SSF51011">
    <property type="entry name" value="Glycosyl hydrolase domain"/>
    <property type="match status" value="1"/>
</dbReference>
<dbReference type="InterPro" id="IPR013780">
    <property type="entry name" value="Glyco_hydro_b"/>
</dbReference>
<dbReference type="GO" id="GO:0030246">
    <property type="term" value="F:carbohydrate binding"/>
    <property type="evidence" value="ECO:0007669"/>
    <property type="project" value="InterPro"/>
</dbReference>
<dbReference type="InterPro" id="IPR033403">
    <property type="entry name" value="DUF5110"/>
</dbReference>
<dbReference type="EMBL" id="QVQT01000002">
    <property type="protein sequence ID" value="RFU17713.1"/>
    <property type="molecule type" value="Genomic_DNA"/>
</dbReference>
<dbReference type="SUPFAM" id="SSF74650">
    <property type="entry name" value="Galactose mutarotase-like"/>
    <property type="match status" value="1"/>
</dbReference>
<feature type="domain" description="Glycosyl hydrolase family 31 C-terminal" evidence="5">
    <location>
        <begin position="547"/>
        <end position="633"/>
    </location>
</feature>
<feature type="domain" description="Glycoside hydrolase family 31 TIM barrel" evidence="3">
    <location>
        <begin position="236"/>
        <end position="538"/>
    </location>
</feature>
<keyword evidence="7" id="KW-1185">Reference proteome</keyword>
<dbReference type="InterPro" id="IPR011013">
    <property type="entry name" value="Gal_mutarotase_sf_dom"/>
</dbReference>
<keyword evidence="2 6" id="KW-0378">Hydrolase</keyword>
<dbReference type="SUPFAM" id="SSF51445">
    <property type="entry name" value="(Trans)glycosidases"/>
    <property type="match status" value="1"/>
</dbReference>
<dbReference type="InterPro" id="IPR017853">
    <property type="entry name" value="GH"/>
</dbReference>
<organism evidence="6 7">
    <name type="scientific">Paracidobacterium acidisoli</name>
    <dbReference type="NCBI Taxonomy" id="2303751"/>
    <lineage>
        <taxon>Bacteria</taxon>
        <taxon>Pseudomonadati</taxon>
        <taxon>Acidobacteriota</taxon>
        <taxon>Terriglobia</taxon>
        <taxon>Terriglobales</taxon>
        <taxon>Acidobacteriaceae</taxon>
        <taxon>Paracidobacterium</taxon>
    </lineage>
</organism>
<keyword evidence="2" id="KW-0326">Glycosidase</keyword>
<dbReference type="InterPro" id="IPR000322">
    <property type="entry name" value="Glyco_hydro_31_TIM"/>
</dbReference>
<dbReference type="Gene3D" id="2.60.40.1760">
    <property type="entry name" value="glycosyl hydrolase (family 31)"/>
    <property type="match status" value="1"/>
</dbReference>
<evidence type="ECO:0000259" key="4">
    <source>
        <dbReference type="Pfam" id="PF17137"/>
    </source>
</evidence>
<evidence type="ECO:0000256" key="1">
    <source>
        <dbReference type="ARBA" id="ARBA00007806"/>
    </source>
</evidence>
<dbReference type="GO" id="GO:0005975">
    <property type="term" value="P:carbohydrate metabolic process"/>
    <property type="evidence" value="ECO:0007669"/>
    <property type="project" value="InterPro"/>
</dbReference>
<gene>
    <name evidence="6" type="ORF">D0Y96_06195</name>
</gene>
<dbReference type="Gene3D" id="2.60.40.1180">
    <property type="entry name" value="Golgi alpha-mannosidase II"/>
    <property type="match status" value="2"/>
</dbReference>
<comment type="similarity">
    <text evidence="1 2">Belongs to the glycosyl hydrolase 31 family.</text>
</comment>
<accession>A0A372ITG5</accession>
<dbReference type="Pfam" id="PF01055">
    <property type="entry name" value="Glyco_hydro_31_2nd"/>
    <property type="match status" value="1"/>
</dbReference>
<comment type="caution">
    <text evidence="6">The sequence shown here is derived from an EMBL/GenBank/DDBJ whole genome shotgun (WGS) entry which is preliminary data.</text>
</comment>
<dbReference type="AlphaFoldDB" id="A0A372ITG5"/>
<dbReference type="CDD" id="cd14752">
    <property type="entry name" value="GH31_N"/>
    <property type="match status" value="1"/>
</dbReference>
<proteinExistence type="inferred from homology"/>
<protein>
    <submittedName>
        <fullName evidence="6">Glycoside hydrolase family 31 protein</fullName>
    </submittedName>
</protein>
<sequence length="733" mass="81868">MKTELTRRSMLGGLGAGLGHLLFQKQLKAASLIAETGKPGKLDLSLTAMTSGILRISIAPSVATPPSQELGVLESPHEVTLHTGDADGAVRWGRYSIRVEEEPLRIIVMDAEQKVRQEIQFDTDSTAVRFRLGARPVFGLGEGLIGYDRRGTKDGMHNGQDTPELRTAGSRVPIPWVISPEGWGVFVGEPMGTFDLTGETGVVRSPVATSTRNVYVVLGETPAEVLRGYAELTGYPHLPPLWSLGYMQSHRTLASRDEVLGIAKTFREKKLPCDALIYLGTGFCPSGWNTGHGSFTFNADVFPDPAEMFRQFHEEHFKVVLHVVPPYDLHGKITDTNAAAHAPGDAAAYWAEHMPVEEVGVDGWWPDEGDLLPPDARLERNEMYWEGQIQAHPERRPFALHRNGYAGLQRYGWLWSGDIDARWKTLAAQVTVGINIGLCGIPYWGTDTGGFIPTKELTPELYLRWFQFSAFCPLFRSHGVAWKMRLPWGWDMGTPGPLEGAGAIGSWPAPQDLHNAHVEQICRKYLELRYQLLPYLYSTADQAHGTGMPLMRALWLAYPQDPKAETIGDQYLWGDHFLVAPVTEQSATQRTVYLPVGTWWDFWKNERTVGGAIVMREVDIETIPLYLRAGSIVPMGPVRQYATDTDEEPITLRIYPGTDGRFSLYEDDGISFRYLQGEFMRIECIWEDGPRKLTLECAEGTRLFPGKKMTIRAMDKGTNQVVTLNDRVTVIQL</sequence>
<evidence type="ECO:0000259" key="5">
    <source>
        <dbReference type="Pfam" id="PF21365"/>
    </source>
</evidence>
<dbReference type="Proteomes" id="UP000264702">
    <property type="component" value="Unassembled WGS sequence"/>
</dbReference>
<evidence type="ECO:0000313" key="7">
    <source>
        <dbReference type="Proteomes" id="UP000264702"/>
    </source>
</evidence>
<dbReference type="InterPro" id="IPR048395">
    <property type="entry name" value="Glyco_hydro_31_C"/>
</dbReference>
<dbReference type="PANTHER" id="PTHR43863">
    <property type="entry name" value="HYDROLASE, PUTATIVE (AFU_ORTHOLOGUE AFUA_1G03140)-RELATED"/>
    <property type="match status" value="1"/>
</dbReference>
<dbReference type="PANTHER" id="PTHR43863:SF2">
    <property type="entry name" value="MALTASE-GLUCOAMYLASE"/>
    <property type="match status" value="1"/>
</dbReference>
<dbReference type="OrthoDB" id="176168at2"/>
<dbReference type="InterPro" id="IPR051816">
    <property type="entry name" value="Glycosyl_Hydrolase_31"/>
</dbReference>
<reference evidence="6 7" key="1">
    <citation type="submission" date="2018-08" db="EMBL/GenBank/DDBJ databases">
        <title>Acidipila sp. 4G-K13, an acidobacterium isolated from forest soil.</title>
        <authorList>
            <person name="Gao Z.-H."/>
            <person name="Qiu L.-H."/>
        </authorList>
    </citation>
    <scope>NUCLEOTIDE SEQUENCE [LARGE SCALE GENOMIC DNA]</scope>
    <source>
        <strain evidence="6 7">4G-K13</strain>
    </source>
</reference>
<feature type="domain" description="DUF5110" evidence="4">
    <location>
        <begin position="649"/>
        <end position="711"/>
    </location>
</feature>
<name>A0A372ITG5_9BACT</name>
<dbReference type="Pfam" id="PF17137">
    <property type="entry name" value="DUF5110"/>
    <property type="match status" value="1"/>
</dbReference>
<evidence type="ECO:0000259" key="3">
    <source>
        <dbReference type="Pfam" id="PF01055"/>
    </source>
</evidence>
<dbReference type="Pfam" id="PF21365">
    <property type="entry name" value="Glyco_hydro_31_3rd"/>
    <property type="match status" value="1"/>
</dbReference>
<evidence type="ECO:0000256" key="2">
    <source>
        <dbReference type="RuleBase" id="RU361185"/>
    </source>
</evidence>
<dbReference type="GO" id="GO:0004553">
    <property type="term" value="F:hydrolase activity, hydrolyzing O-glycosyl compounds"/>
    <property type="evidence" value="ECO:0007669"/>
    <property type="project" value="InterPro"/>
</dbReference>